<feature type="transmembrane region" description="Helical" evidence="7">
    <location>
        <begin position="15"/>
        <end position="35"/>
    </location>
</feature>
<dbReference type="GO" id="GO:0017038">
    <property type="term" value="P:protein import"/>
    <property type="evidence" value="ECO:0007669"/>
    <property type="project" value="TreeGrafter"/>
</dbReference>
<dbReference type="GO" id="GO:0005886">
    <property type="term" value="C:plasma membrane"/>
    <property type="evidence" value="ECO:0007669"/>
    <property type="project" value="UniProtKB-SubCell"/>
</dbReference>
<keyword evidence="2" id="KW-1003">Cell membrane</keyword>
<feature type="transmembrane region" description="Helical" evidence="7">
    <location>
        <begin position="166"/>
        <end position="189"/>
    </location>
</feature>
<keyword evidence="3 7" id="KW-0812">Transmembrane</keyword>
<dbReference type="InterPro" id="IPR050790">
    <property type="entry name" value="ExbB/TolQ_transport"/>
</dbReference>
<keyword evidence="4 7" id="KW-1133">Transmembrane helix</keyword>
<dbReference type="eggNOG" id="COG0811">
    <property type="taxonomic scope" value="Bacteria"/>
</dbReference>
<dbReference type="RefSeq" id="WP_013626822.1">
    <property type="nucleotide sequence ID" value="NC_015174.1"/>
</dbReference>
<evidence type="ECO:0000256" key="2">
    <source>
        <dbReference type="ARBA" id="ARBA00022475"/>
    </source>
</evidence>
<accession>F0SS67</accession>
<feature type="transmembrane region" description="Helical" evidence="7">
    <location>
        <begin position="129"/>
        <end position="146"/>
    </location>
</feature>
<dbReference type="OrthoDB" id="9809716at2"/>
<dbReference type="PANTHER" id="PTHR30625">
    <property type="entry name" value="PROTEIN TOLQ"/>
    <property type="match status" value="1"/>
</dbReference>
<keyword evidence="6" id="KW-0813">Transport</keyword>
<evidence type="ECO:0000313" key="9">
    <source>
        <dbReference type="EMBL" id="ADY58078.1"/>
    </source>
</evidence>
<dbReference type="PANTHER" id="PTHR30625:SF17">
    <property type="entry name" value="TOLQ-RELATED"/>
    <property type="match status" value="1"/>
</dbReference>
<reference evidence="10" key="1">
    <citation type="submission" date="2011-02" db="EMBL/GenBank/DDBJ databases">
        <title>The complete genome of Planctomyces brasiliensis DSM 5305.</title>
        <authorList>
            <person name="Lucas S."/>
            <person name="Copeland A."/>
            <person name="Lapidus A."/>
            <person name="Bruce D."/>
            <person name="Goodwin L."/>
            <person name="Pitluck S."/>
            <person name="Kyrpides N."/>
            <person name="Mavromatis K."/>
            <person name="Pagani I."/>
            <person name="Ivanova N."/>
            <person name="Ovchinnikova G."/>
            <person name="Lu M."/>
            <person name="Detter J.C."/>
            <person name="Han C."/>
            <person name="Land M."/>
            <person name="Hauser L."/>
            <person name="Markowitz V."/>
            <person name="Cheng J.-F."/>
            <person name="Hugenholtz P."/>
            <person name="Woyke T."/>
            <person name="Wu D."/>
            <person name="Tindall B."/>
            <person name="Pomrenke H.G."/>
            <person name="Brambilla E."/>
            <person name="Klenk H.-P."/>
            <person name="Eisen J.A."/>
        </authorList>
    </citation>
    <scope>NUCLEOTIDE SEQUENCE [LARGE SCALE GENOMIC DNA]</scope>
    <source>
        <strain evidence="10">ATCC 49424 / DSM 5305 / JCM 21570 / NBRC 103401 / IFAM 1448</strain>
    </source>
</reference>
<evidence type="ECO:0000256" key="6">
    <source>
        <dbReference type="RuleBase" id="RU004057"/>
    </source>
</evidence>
<dbReference type="Proteomes" id="UP000006860">
    <property type="component" value="Chromosome"/>
</dbReference>
<sequence length="217" mass="23843">MNFNFAPVFEFSSNAIYVALGAVAIFGIFQVILLARKISEKRMSPAATERFRDLIGEAIQKQDWKTVGQICDSPEYWSRAVPQMVLVALEQLDRPPSKLRQYLSEKFERDVLADLEYASAWINTIVKSAPMLGLLGTVSGMIQAFAKIADTQKTGGDPSALAGEISFALFTTALGLAVAIPLVIAGAYLQVRMGRLQDHVQAELSWFLDELDAARPS</sequence>
<evidence type="ECO:0000256" key="3">
    <source>
        <dbReference type="ARBA" id="ARBA00022692"/>
    </source>
</evidence>
<evidence type="ECO:0000256" key="4">
    <source>
        <dbReference type="ARBA" id="ARBA00022989"/>
    </source>
</evidence>
<dbReference type="Pfam" id="PF01618">
    <property type="entry name" value="MotA_ExbB"/>
    <property type="match status" value="1"/>
</dbReference>
<organism evidence="9 10">
    <name type="scientific">Rubinisphaera brasiliensis (strain ATCC 49424 / DSM 5305 / JCM 21570 / IAM 15109 / NBRC 103401 / IFAM 1448)</name>
    <name type="common">Planctomyces brasiliensis</name>
    <dbReference type="NCBI Taxonomy" id="756272"/>
    <lineage>
        <taxon>Bacteria</taxon>
        <taxon>Pseudomonadati</taxon>
        <taxon>Planctomycetota</taxon>
        <taxon>Planctomycetia</taxon>
        <taxon>Planctomycetales</taxon>
        <taxon>Planctomycetaceae</taxon>
        <taxon>Rubinisphaera</taxon>
    </lineage>
</organism>
<evidence type="ECO:0000259" key="8">
    <source>
        <dbReference type="Pfam" id="PF01618"/>
    </source>
</evidence>
<protein>
    <submittedName>
        <fullName evidence="9">MotA/TolQ/ExbB proton channel</fullName>
    </submittedName>
</protein>
<dbReference type="InterPro" id="IPR002898">
    <property type="entry name" value="MotA_ExbB_proton_chnl"/>
</dbReference>
<dbReference type="STRING" id="756272.Plabr_0451"/>
<comment type="subcellular location">
    <subcellularLocation>
        <location evidence="1">Cell membrane</location>
        <topology evidence="1">Multi-pass membrane protein</topology>
    </subcellularLocation>
    <subcellularLocation>
        <location evidence="6">Membrane</location>
        <topology evidence="6">Multi-pass membrane protein</topology>
    </subcellularLocation>
</comment>
<comment type="similarity">
    <text evidence="6">Belongs to the exbB/tolQ family.</text>
</comment>
<evidence type="ECO:0000256" key="5">
    <source>
        <dbReference type="ARBA" id="ARBA00023136"/>
    </source>
</evidence>
<feature type="domain" description="MotA/TolQ/ExbB proton channel" evidence="8">
    <location>
        <begin position="93"/>
        <end position="200"/>
    </location>
</feature>
<dbReference type="EMBL" id="CP002546">
    <property type="protein sequence ID" value="ADY58078.1"/>
    <property type="molecule type" value="Genomic_DNA"/>
</dbReference>
<keyword evidence="5 7" id="KW-0472">Membrane</keyword>
<proteinExistence type="inferred from homology"/>
<dbReference type="KEGG" id="pbs:Plabr_0451"/>
<dbReference type="AlphaFoldDB" id="F0SS67"/>
<name>F0SS67_RUBBR</name>
<evidence type="ECO:0000256" key="7">
    <source>
        <dbReference type="SAM" id="Phobius"/>
    </source>
</evidence>
<gene>
    <name evidence="9" type="ordered locus">Plabr_0451</name>
</gene>
<dbReference type="HOGENOM" id="CLU_053325_4_5_0"/>
<evidence type="ECO:0000313" key="10">
    <source>
        <dbReference type="Proteomes" id="UP000006860"/>
    </source>
</evidence>
<keyword evidence="10" id="KW-1185">Reference proteome</keyword>
<evidence type="ECO:0000256" key="1">
    <source>
        <dbReference type="ARBA" id="ARBA00004651"/>
    </source>
</evidence>
<keyword evidence="6" id="KW-0653">Protein transport</keyword>